<name>A0A9P7H1W3_9HYPO</name>
<sequence>MTKLDEQIWIKYALGIQSWSGKNGQPDPKAVYFIASAVTLGPAAGSFVPDENMNNALYYLCDSLIANTSPVYNPGGAGSYFNSVYKYMNSVELKKNHDQGLQQQLDDAKAKFDEVDEEYYTKQNKAIERWGNDRFSGEKAGVSFPSWVNSNAQGLLQLQEEKSDRAEVVSQIRLRMFGPEAATLNKQKNDLVQARDKAVFTNGLSMKTTLNQINPSDYEKYYKATQNGTVGDLPALKVNGTFNRPAYTITNGTYKVLMDQWARVPMDAEDEFEYTIKYSELEETSWTKLGHRDAGIEFGWGFLRFRIGGSKEWKESEITKKSGSFEIQLSAQRAALVDVRPGAWNVERFRQTYPGVDKDIGMAKNAVQPTQLFLASRVKIRVKFTGEMEKEFDKLAKDAKDGKLGISLLGFSIGPSGGTTDEETSHTSSLVKEDGWYKMEPTLVIGGCSMLGVIGNKLDVE</sequence>
<reference evidence="1" key="1">
    <citation type="submission" date="2021-04" db="EMBL/GenBank/DDBJ databases">
        <title>Draft genome of Fusarium avenaceum strain F156N33, isolated from an atmospheric sample in Virginia.</title>
        <authorList>
            <person name="Yang S."/>
            <person name="Vinatzer B.A."/>
            <person name="Coleman J."/>
        </authorList>
    </citation>
    <scope>NUCLEOTIDE SEQUENCE</scope>
    <source>
        <strain evidence="1">F156N33</strain>
    </source>
</reference>
<dbReference type="EMBL" id="JAGPUO010000019">
    <property type="protein sequence ID" value="KAG5656862.1"/>
    <property type="molecule type" value="Genomic_DNA"/>
</dbReference>
<proteinExistence type="predicted"/>
<dbReference type="Proteomes" id="UP000782241">
    <property type="component" value="Unassembled WGS sequence"/>
</dbReference>
<evidence type="ECO:0000313" key="1">
    <source>
        <dbReference type="EMBL" id="KAG5656862.1"/>
    </source>
</evidence>
<evidence type="ECO:0000313" key="2">
    <source>
        <dbReference type="Proteomes" id="UP000782241"/>
    </source>
</evidence>
<protein>
    <submittedName>
        <fullName evidence="1">Uncharacterized protein</fullName>
    </submittedName>
</protein>
<accession>A0A9P7H1W3</accession>
<gene>
    <name evidence="1" type="ORF">KAF25_011031</name>
</gene>
<organism evidence="1 2">
    <name type="scientific">Fusarium avenaceum</name>
    <dbReference type="NCBI Taxonomy" id="40199"/>
    <lineage>
        <taxon>Eukaryota</taxon>
        <taxon>Fungi</taxon>
        <taxon>Dikarya</taxon>
        <taxon>Ascomycota</taxon>
        <taxon>Pezizomycotina</taxon>
        <taxon>Sordariomycetes</taxon>
        <taxon>Hypocreomycetidae</taxon>
        <taxon>Hypocreales</taxon>
        <taxon>Nectriaceae</taxon>
        <taxon>Fusarium</taxon>
        <taxon>Fusarium tricinctum species complex</taxon>
    </lineage>
</organism>
<comment type="caution">
    <text evidence="1">The sequence shown here is derived from an EMBL/GenBank/DDBJ whole genome shotgun (WGS) entry which is preliminary data.</text>
</comment>
<keyword evidence="2" id="KW-1185">Reference proteome</keyword>
<dbReference type="AlphaFoldDB" id="A0A9P7H1W3"/>